<feature type="domain" description="EamA" evidence="7">
    <location>
        <begin position="226"/>
        <end position="364"/>
    </location>
</feature>
<evidence type="ECO:0000259" key="7">
    <source>
        <dbReference type="Pfam" id="PF00892"/>
    </source>
</evidence>
<feature type="transmembrane region" description="Helical" evidence="6">
    <location>
        <begin position="321"/>
        <end position="341"/>
    </location>
</feature>
<accession>A0AAP0CE52</accession>
<keyword evidence="5 6" id="KW-0472">Membrane</keyword>
<gene>
    <name evidence="8" type="ORF">SSX86_028490</name>
</gene>
<dbReference type="InterPro" id="IPR030184">
    <property type="entry name" value="WAT1-related"/>
</dbReference>
<evidence type="ECO:0000256" key="4">
    <source>
        <dbReference type="ARBA" id="ARBA00022989"/>
    </source>
</evidence>
<keyword evidence="4 6" id="KW-1133">Transmembrane helix</keyword>
<name>A0AAP0CE52_9ASTR</name>
<evidence type="ECO:0000256" key="3">
    <source>
        <dbReference type="ARBA" id="ARBA00022692"/>
    </source>
</evidence>
<feature type="domain" description="EamA" evidence="7">
    <location>
        <begin position="50"/>
        <end position="189"/>
    </location>
</feature>
<reference evidence="8 9" key="1">
    <citation type="submission" date="2024-04" db="EMBL/GenBank/DDBJ databases">
        <title>The reference genome of an endangered Asteraceae, Deinandra increscens subsp. villosa, native to the Central Coast of California.</title>
        <authorList>
            <person name="Guilliams M."/>
            <person name="Hasenstab-Lehman K."/>
            <person name="Meyer R."/>
            <person name="Mcevoy S."/>
        </authorList>
    </citation>
    <scope>NUCLEOTIDE SEQUENCE [LARGE SCALE GENOMIC DNA]</scope>
    <source>
        <tissue evidence="8">Leaf</tissue>
    </source>
</reference>
<dbReference type="GO" id="GO:0016020">
    <property type="term" value="C:membrane"/>
    <property type="evidence" value="ECO:0007669"/>
    <property type="project" value="UniProtKB-SubCell"/>
</dbReference>
<comment type="caution">
    <text evidence="8">The sequence shown here is derived from an EMBL/GenBank/DDBJ whole genome shotgun (WGS) entry which is preliminary data.</text>
</comment>
<evidence type="ECO:0000313" key="8">
    <source>
        <dbReference type="EMBL" id="KAK9051862.1"/>
    </source>
</evidence>
<dbReference type="GO" id="GO:0022857">
    <property type="term" value="F:transmembrane transporter activity"/>
    <property type="evidence" value="ECO:0007669"/>
    <property type="project" value="InterPro"/>
</dbReference>
<dbReference type="PANTHER" id="PTHR31218">
    <property type="entry name" value="WAT1-RELATED PROTEIN"/>
    <property type="match status" value="1"/>
</dbReference>
<evidence type="ECO:0000256" key="6">
    <source>
        <dbReference type="RuleBase" id="RU363077"/>
    </source>
</evidence>
<dbReference type="InterPro" id="IPR000620">
    <property type="entry name" value="EamA_dom"/>
</dbReference>
<feature type="transmembrane region" description="Helical" evidence="6">
    <location>
        <begin position="224"/>
        <end position="244"/>
    </location>
</feature>
<feature type="transmembrane region" description="Helical" evidence="6">
    <location>
        <begin position="172"/>
        <end position="192"/>
    </location>
</feature>
<evidence type="ECO:0000256" key="1">
    <source>
        <dbReference type="ARBA" id="ARBA00004141"/>
    </source>
</evidence>
<comment type="similarity">
    <text evidence="2 6">Belongs to the drug/metabolite transporter (DMT) superfamily. Plant drug/metabolite exporter (P-DME) (TC 2.A.7.4) family.</text>
</comment>
<dbReference type="AlphaFoldDB" id="A0AAP0CE52"/>
<evidence type="ECO:0000313" key="9">
    <source>
        <dbReference type="Proteomes" id="UP001408789"/>
    </source>
</evidence>
<dbReference type="Proteomes" id="UP001408789">
    <property type="component" value="Unassembled WGS sequence"/>
</dbReference>
<feature type="transmembrane region" description="Helical" evidence="6">
    <location>
        <begin position="256"/>
        <end position="277"/>
    </location>
</feature>
<feature type="transmembrane region" description="Helical" evidence="6">
    <location>
        <begin position="347"/>
        <end position="365"/>
    </location>
</feature>
<dbReference type="Pfam" id="PF00892">
    <property type="entry name" value="EamA"/>
    <property type="match status" value="2"/>
</dbReference>
<dbReference type="InterPro" id="IPR037185">
    <property type="entry name" value="EmrE-like"/>
</dbReference>
<evidence type="ECO:0000256" key="5">
    <source>
        <dbReference type="ARBA" id="ARBA00023136"/>
    </source>
</evidence>
<proteinExistence type="inferred from homology"/>
<dbReference type="EMBL" id="JBCNJP010000027">
    <property type="protein sequence ID" value="KAK9051862.1"/>
    <property type="molecule type" value="Genomic_DNA"/>
</dbReference>
<comment type="subcellular location">
    <subcellularLocation>
        <location evidence="1 6">Membrane</location>
        <topology evidence="1 6">Multi-pass membrane protein</topology>
    </subcellularLocation>
</comment>
<dbReference type="SUPFAM" id="SSF103481">
    <property type="entry name" value="Multidrug resistance efflux transporter EmrE"/>
    <property type="match status" value="2"/>
</dbReference>
<feature type="transmembrane region" description="Helical" evidence="6">
    <location>
        <begin position="50"/>
        <end position="71"/>
    </location>
</feature>
<feature type="transmembrane region" description="Helical" evidence="6">
    <location>
        <begin position="139"/>
        <end position="160"/>
    </location>
</feature>
<keyword evidence="9" id="KW-1185">Reference proteome</keyword>
<feature type="transmembrane region" description="Helical" evidence="6">
    <location>
        <begin position="77"/>
        <end position="99"/>
    </location>
</feature>
<protein>
    <recommendedName>
        <fullName evidence="6">WAT1-related protein</fullName>
    </recommendedName>
</protein>
<organism evidence="8 9">
    <name type="scientific">Deinandra increscens subsp. villosa</name>
    <dbReference type="NCBI Taxonomy" id="3103831"/>
    <lineage>
        <taxon>Eukaryota</taxon>
        <taxon>Viridiplantae</taxon>
        <taxon>Streptophyta</taxon>
        <taxon>Embryophyta</taxon>
        <taxon>Tracheophyta</taxon>
        <taxon>Spermatophyta</taxon>
        <taxon>Magnoliopsida</taxon>
        <taxon>eudicotyledons</taxon>
        <taxon>Gunneridae</taxon>
        <taxon>Pentapetalae</taxon>
        <taxon>asterids</taxon>
        <taxon>campanulids</taxon>
        <taxon>Asterales</taxon>
        <taxon>Asteraceae</taxon>
        <taxon>Asteroideae</taxon>
        <taxon>Heliantheae alliance</taxon>
        <taxon>Madieae</taxon>
        <taxon>Madiinae</taxon>
        <taxon>Deinandra</taxon>
    </lineage>
</organism>
<keyword evidence="3 6" id="KW-0812">Transmembrane</keyword>
<feature type="transmembrane region" description="Helical" evidence="6">
    <location>
        <begin position="111"/>
        <end position="133"/>
    </location>
</feature>
<evidence type="ECO:0000256" key="2">
    <source>
        <dbReference type="ARBA" id="ARBA00007635"/>
    </source>
</evidence>
<feature type="transmembrane region" description="Helical" evidence="6">
    <location>
        <begin position="292"/>
        <end position="309"/>
    </location>
</feature>
<sequence length="414" mass="45056">MNDVVTDLQSCLEGAKPNNSNEDEDVSLSLEKRPIKMGLLKQVFNSSKPYLAMVALQFGYAGMYIITMIGMKRGLSHWILVVYRHVTATLVIAPFALAFERKIRPKMTRSIFIKILLLGLLEPVIDQNLYFLGMSITSATYASAIVNVLPALTFILALIFRMEKVNLKRIHSQAKVAGTVITVTGAMVMTLYKGPIVDILWYTHHGAASTHHSAAGGSASGQHWLAGTLMILLCTCSWAGYFIVQSMTLKEYPAELSLTTLVCLAGSVEGGIIAMAVERDPKAWALGFDSRLLASVYSGVVCSGVAYYVQGVVNRMRGPVFVTAFSPLCMIITAVLGAIVLSEQVHLGSLLGAIIIVMGLYSVVWGKSKDHLLALEKGAGQELPIVDKSNHDLDTMDEPFKVTKKEMTSLPQEP</sequence>